<comment type="caution">
    <text evidence="1">The sequence shown here is derived from an EMBL/GenBank/DDBJ whole genome shotgun (WGS) entry which is preliminary data.</text>
</comment>
<name>A0A3A5KS67_9HYPH</name>
<dbReference type="AlphaFoldDB" id="A0A3A5KS67"/>
<evidence type="ECO:0000313" key="2">
    <source>
        <dbReference type="Proteomes" id="UP000272706"/>
    </source>
</evidence>
<organism evidence="1 2">
    <name type="scientific">Mesorhizobium waimense</name>
    <dbReference type="NCBI Taxonomy" id="1300307"/>
    <lineage>
        <taxon>Bacteria</taxon>
        <taxon>Pseudomonadati</taxon>
        <taxon>Pseudomonadota</taxon>
        <taxon>Alphaproteobacteria</taxon>
        <taxon>Hyphomicrobiales</taxon>
        <taxon>Phyllobacteriaceae</taxon>
        <taxon>Mesorhizobium</taxon>
    </lineage>
</organism>
<accession>A0A3A5KS67</accession>
<sequence length="96" mass="10926">MPQKTLADTLAAHETVYVNCGHPKCCKSTMLDIAALTERLGPDHGSMHQDLVGLFGCSKCKAEGRDRRPVFFTCIPDYQGQQRERNRTWKPTFEKR</sequence>
<dbReference type="OrthoDB" id="8094129at2"/>
<gene>
    <name evidence="1" type="ORF">D3227_15010</name>
</gene>
<proteinExistence type="predicted"/>
<evidence type="ECO:0000313" key="1">
    <source>
        <dbReference type="EMBL" id="RJT39003.1"/>
    </source>
</evidence>
<protein>
    <submittedName>
        <fullName evidence="1">Uncharacterized protein</fullName>
    </submittedName>
</protein>
<reference evidence="1 2" key="1">
    <citation type="submission" date="2018-09" db="EMBL/GenBank/DDBJ databases">
        <title>Mesorhizobium carmichaelinearum sp. nov. isolated from Carmichaelinea spp. root nodules in New Zealand.</title>
        <authorList>
            <person name="De Meyer S.E."/>
        </authorList>
    </citation>
    <scope>NUCLEOTIDE SEQUENCE [LARGE SCALE GENOMIC DNA]</scope>
    <source>
        <strain evidence="1 2">ICMP19557</strain>
    </source>
</reference>
<dbReference type="RefSeq" id="WP_120014879.1">
    <property type="nucleotide sequence ID" value="NZ_QZWZ01000010.1"/>
</dbReference>
<keyword evidence="2" id="KW-1185">Reference proteome</keyword>
<dbReference type="EMBL" id="QZWZ01000010">
    <property type="protein sequence ID" value="RJT39003.1"/>
    <property type="molecule type" value="Genomic_DNA"/>
</dbReference>
<dbReference type="Proteomes" id="UP000272706">
    <property type="component" value="Unassembled WGS sequence"/>
</dbReference>